<protein>
    <submittedName>
        <fullName evidence="4">TetR/AcrR family transcriptional regulator</fullName>
    </submittedName>
</protein>
<proteinExistence type="predicted"/>
<organism evidence="4 5">
    <name type="scientific">Svornostia abyssi</name>
    <dbReference type="NCBI Taxonomy" id="2898438"/>
    <lineage>
        <taxon>Bacteria</taxon>
        <taxon>Bacillati</taxon>
        <taxon>Actinomycetota</taxon>
        <taxon>Thermoleophilia</taxon>
        <taxon>Solirubrobacterales</taxon>
        <taxon>Baekduiaceae</taxon>
        <taxon>Svornostia</taxon>
    </lineage>
</organism>
<feature type="domain" description="HTH tetR-type" evidence="3">
    <location>
        <begin position="15"/>
        <end position="75"/>
    </location>
</feature>
<gene>
    <name evidence="4" type="ORF">LRS13_03375</name>
</gene>
<dbReference type="InterPro" id="IPR050109">
    <property type="entry name" value="HTH-type_TetR-like_transc_reg"/>
</dbReference>
<dbReference type="PANTHER" id="PTHR30055">
    <property type="entry name" value="HTH-TYPE TRANSCRIPTIONAL REGULATOR RUTR"/>
    <property type="match status" value="1"/>
</dbReference>
<evidence type="ECO:0000313" key="4">
    <source>
        <dbReference type="EMBL" id="UUY04590.1"/>
    </source>
</evidence>
<keyword evidence="5" id="KW-1185">Reference proteome</keyword>
<dbReference type="InterPro" id="IPR001647">
    <property type="entry name" value="HTH_TetR"/>
</dbReference>
<dbReference type="RefSeq" id="WP_353865066.1">
    <property type="nucleotide sequence ID" value="NZ_CP088295.1"/>
</dbReference>
<dbReference type="Gene3D" id="1.10.357.10">
    <property type="entry name" value="Tetracycline Repressor, domain 2"/>
    <property type="match status" value="1"/>
</dbReference>
<accession>A0ABY5PIX5</accession>
<keyword evidence="1 2" id="KW-0238">DNA-binding</keyword>
<dbReference type="SUPFAM" id="SSF46689">
    <property type="entry name" value="Homeodomain-like"/>
    <property type="match status" value="1"/>
</dbReference>
<dbReference type="PANTHER" id="PTHR30055:SF226">
    <property type="entry name" value="HTH-TYPE TRANSCRIPTIONAL REGULATOR PKSA"/>
    <property type="match status" value="1"/>
</dbReference>
<dbReference type="Pfam" id="PF00440">
    <property type="entry name" value="TetR_N"/>
    <property type="match status" value="1"/>
</dbReference>
<dbReference type="InterPro" id="IPR009057">
    <property type="entry name" value="Homeodomain-like_sf"/>
</dbReference>
<evidence type="ECO:0000313" key="5">
    <source>
        <dbReference type="Proteomes" id="UP001058860"/>
    </source>
</evidence>
<dbReference type="PRINTS" id="PR00455">
    <property type="entry name" value="HTHTETR"/>
</dbReference>
<dbReference type="Proteomes" id="UP001058860">
    <property type="component" value="Chromosome"/>
</dbReference>
<sequence length="203" mass="23290">MSANQQRPRRRLDPEERAGLIIDAAAELFRERPYGQVSIDDIAAKAGVTRGLIGHYFDKKRNLYVEVVRRMIRGQKFPFADTDEGSSIEERLSRGVREWLDWIEEFPDLYLDVLTAGGIGDAEIRALSERSREVGAKKILDIGGITARGKERERLIGEARLISGYAELLVMQWLEYRRFTKDEVHERIVRATMDGIAAMRPER</sequence>
<dbReference type="EMBL" id="CP088295">
    <property type="protein sequence ID" value="UUY04590.1"/>
    <property type="molecule type" value="Genomic_DNA"/>
</dbReference>
<reference evidence="5" key="1">
    <citation type="submission" date="2021-11" db="EMBL/GenBank/DDBJ databases">
        <title>Cultivation dependent microbiological survey of springs from the worlds oldest radium mine currently devoted to the extraction of radon-saturated water.</title>
        <authorList>
            <person name="Kapinusova G."/>
            <person name="Smrhova T."/>
            <person name="Strejcek M."/>
            <person name="Suman J."/>
            <person name="Jani K."/>
            <person name="Pajer P."/>
            <person name="Uhlik O."/>
        </authorList>
    </citation>
    <scope>NUCLEOTIDE SEQUENCE [LARGE SCALE GENOMIC DNA]</scope>
    <source>
        <strain evidence="5">J379</strain>
    </source>
</reference>
<evidence type="ECO:0000256" key="2">
    <source>
        <dbReference type="PROSITE-ProRule" id="PRU00335"/>
    </source>
</evidence>
<evidence type="ECO:0000256" key="1">
    <source>
        <dbReference type="ARBA" id="ARBA00023125"/>
    </source>
</evidence>
<name>A0ABY5PIX5_9ACTN</name>
<dbReference type="PROSITE" id="PS50977">
    <property type="entry name" value="HTH_TETR_2"/>
    <property type="match status" value="1"/>
</dbReference>
<evidence type="ECO:0000259" key="3">
    <source>
        <dbReference type="PROSITE" id="PS50977"/>
    </source>
</evidence>
<feature type="DNA-binding region" description="H-T-H motif" evidence="2">
    <location>
        <begin position="38"/>
        <end position="57"/>
    </location>
</feature>